<evidence type="ECO:0000256" key="10">
    <source>
        <dbReference type="ARBA" id="ARBA00023180"/>
    </source>
</evidence>
<comment type="similarity">
    <text evidence="4 11">Belongs to the metallophosphoesterase superfamily. Purple acid phosphatase family.</text>
</comment>
<dbReference type="SUPFAM" id="SSF49363">
    <property type="entry name" value="Purple acid phosphatase, N-terminal domain"/>
    <property type="match status" value="1"/>
</dbReference>
<dbReference type="Gene3D" id="3.60.21.10">
    <property type="match status" value="1"/>
</dbReference>
<dbReference type="Pfam" id="PF14008">
    <property type="entry name" value="Metallophos_C"/>
    <property type="match status" value="1"/>
</dbReference>
<dbReference type="CDD" id="cd00839">
    <property type="entry name" value="MPP_PAPs"/>
    <property type="match status" value="1"/>
</dbReference>
<protein>
    <recommendedName>
        <fullName evidence="11">Purple acid phosphatase</fullName>
        <ecNumber evidence="11">3.1.3.2</ecNumber>
    </recommendedName>
</protein>
<dbReference type="InterPro" id="IPR039331">
    <property type="entry name" value="PAPs-like"/>
</dbReference>
<dbReference type="InterPro" id="IPR029052">
    <property type="entry name" value="Metallo-depent_PP-like"/>
</dbReference>
<evidence type="ECO:0000256" key="2">
    <source>
        <dbReference type="ARBA" id="ARBA00001947"/>
    </source>
</evidence>
<reference evidence="15" key="1">
    <citation type="submission" date="2019-12" db="EMBL/GenBank/DDBJ databases">
        <title>Genome sequencing and annotation of Brassica cretica.</title>
        <authorList>
            <person name="Studholme D.J."/>
            <person name="Sarris P."/>
        </authorList>
    </citation>
    <scope>NUCLEOTIDE SEQUENCE</scope>
    <source>
        <strain evidence="15">PFS-109/04</strain>
        <tissue evidence="15">Leaf</tissue>
    </source>
</reference>
<dbReference type="Proteomes" id="UP000712600">
    <property type="component" value="Unassembled WGS sequence"/>
</dbReference>
<dbReference type="GO" id="GO:0003993">
    <property type="term" value="F:acid phosphatase activity"/>
    <property type="evidence" value="ECO:0007669"/>
    <property type="project" value="UniProtKB-EC"/>
</dbReference>
<comment type="cofactor">
    <cofactor evidence="2">
        <name>Zn(2+)</name>
        <dbReference type="ChEBI" id="CHEBI:29105"/>
    </cofactor>
</comment>
<feature type="signal peptide" evidence="11">
    <location>
        <begin position="1"/>
        <end position="19"/>
    </location>
</feature>
<comment type="caution">
    <text evidence="15">The sequence shown here is derived from an EMBL/GenBank/DDBJ whole genome shotgun (WGS) entry which is preliminary data.</text>
</comment>
<evidence type="ECO:0000256" key="5">
    <source>
        <dbReference type="ARBA" id="ARBA00022723"/>
    </source>
</evidence>
<dbReference type="AlphaFoldDB" id="A0A8S9PLB8"/>
<evidence type="ECO:0000256" key="4">
    <source>
        <dbReference type="ARBA" id="ARBA00008723"/>
    </source>
</evidence>
<dbReference type="InterPro" id="IPR041792">
    <property type="entry name" value="MPP_PAP"/>
</dbReference>
<dbReference type="Pfam" id="PF16656">
    <property type="entry name" value="Pur_ac_phosph_N"/>
    <property type="match status" value="1"/>
</dbReference>
<name>A0A8S9PLB8_BRACR</name>
<dbReference type="Pfam" id="PF00149">
    <property type="entry name" value="Metallophos"/>
    <property type="match status" value="1"/>
</dbReference>
<keyword evidence="6 11" id="KW-0732">Signal</keyword>
<comment type="cofactor">
    <cofactor evidence="3">
        <name>Fe cation</name>
        <dbReference type="ChEBI" id="CHEBI:24875"/>
    </cofactor>
</comment>
<feature type="domain" description="Purple acid phosphatase N-terminal" evidence="14">
    <location>
        <begin position="49"/>
        <end position="122"/>
    </location>
</feature>
<evidence type="ECO:0000259" key="13">
    <source>
        <dbReference type="Pfam" id="PF14008"/>
    </source>
</evidence>
<dbReference type="PANTHER" id="PTHR22953:SF136">
    <property type="entry name" value="PURPLE ACID PHOSPHATASE"/>
    <property type="match status" value="1"/>
</dbReference>
<accession>A0A8S9PLB8</accession>
<dbReference type="InterPro" id="IPR008963">
    <property type="entry name" value="Purple_acid_Pase-like_N"/>
</dbReference>
<organism evidence="15 16">
    <name type="scientific">Brassica cretica</name>
    <name type="common">Mustard</name>
    <dbReference type="NCBI Taxonomy" id="69181"/>
    <lineage>
        <taxon>Eukaryota</taxon>
        <taxon>Viridiplantae</taxon>
        <taxon>Streptophyta</taxon>
        <taxon>Embryophyta</taxon>
        <taxon>Tracheophyta</taxon>
        <taxon>Spermatophyta</taxon>
        <taxon>Magnoliopsida</taxon>
        <taxon>eudicotyledons</taxon>
        <taxon>Gunneridae</taxon>
        <taxon>Pentapetalae</taxon>
        <taxon>rosids</taxon>
        <taxon>malvids</taxon>
        <taxon>Brassicales</taxon>
        <taxon>Brassicaceae</taxon>
        <taxon>Brassiceae</taxon>
        <taxon>Brassica</taxon>
    </lineage>
</organism>
<dbReference type="InterPro" id="IPR004843">
    <property type="entry name" value="Calcineurin-like_PHP"/>
</dbReference>
<keyword evidence="8" id="KW-0862">Zinc</keyword>
<evidence type="ECO:0000256" key="3">
    <source>
        <dbReference type="ARBA" id="ARBA00001962"/>
    </source>
</evidence>
<evidence type="ECO:0000256" key="7">
    <source>
        <dbReference type="ARBA" id="ARBA00022801"/>
    </source>
</evidence>
<keyword evidence="5" id="KW-0479">Metal-binding</keyword>
<evidence type="ECO:0000256" key="9">
    <source>
        <dbReference type="ARBA" id="ARBA00023004"/>
    </source>
</evidence>
<dbReference type="SUPFAM" id="SSF56300">
    <property type="entry name" value="Metallo-dependent phosphatases"/>
    <property type="match status" value="1"/>
</dbReference>
<evidence type="ECO:0000313" key="15">
    <source>
        <dbReference type="EMBL" id="KAF3514422.1"/>
    </source>
</evidence>
<keyword evidence="9" id="KW-0408">Iron</keyword>
<evidence type="ECO:0000259" key="12">
    <source>
        <dbReference type="Pfam" id="PF00149"/>
    </source>
</evidence>
<feature type="domain" description="Purple acid phosphatase C-terminal" evidence="13">
    <location>
        <begin position="299"/>
        <end position="357"/>
    </location>
</feature>
<sequence length="384" mass="43913">MKIYILSILLLSIATLINGGITSKYVRQAQPAIEMSLETFPSPAGHNAPEQVHLTQGDHNGRGMIISWVTPLNLDGSNVVTYWIASNVSDIKRRKKKASTSSYKFYDYSSGFLHHATIKNLERKWDTWGRFMEPCAAYQPIIYAAGNHEIDFVPNIGERHAFRPYIHRYHNAFKTSGSISPLWYSVRRGPAHIIVLSSYSGYGKYTPQYVWLEQELKNVNREETPWLIVMVHSPWYNSVNYHYMEGESMRVMFESWFVNSKVDLVLAGHVHAYERSERVSNIKYNITNGLSTPVKDPNAPIYITIGDGGNIEGIANSFTDPQPSYSAYRESSFGHALLEIKNKTHAQYTWHRNQDNEPVAADSLMMHNRYFFPKEEIASDCLVC</sequence>
<evidence type="ECO:0000313" key="16">
    <source>
        <dbReference type="Proteomes" id="UP000712600"/>
    </source>
</evidence>
<evidence type="ECO:0000256" key="11">
    <source>
        <dbReference type="RuleBase" id="RU361203"/>
    </source>
</evidence>
<dbReference type="InterPro" id="IPR015914">
    <property type="entry name" value="PAPs_N"/>
</dbReference>
<feature type="chain" id="PRO_5035962522" description="Purple acid phosphatase" evidence="11">
    <location>
        <begin position="20"/>
        <end position="384"/>
    </location>
</feature>
<proteinExistence type="inferred from homology"/>
<keyword evidence="7 11" id="KW-0378">Hydrolase</keyword>
<evidence type="ECO:0000256" key="6">
    <source>
        <dbReference type="ARBA" id="ARBA00022729"/>
    </source>
</evidence>
<keyword evidence="10" id="KW-0325">Glycoprotein</keyword>
<dbReference type="PANTHER" id="PTHR22953">
    <property type="entry name" value="ACID PHOSPHATASE RELATED"/>
    <property type="match status" value="1"/>
</dbReference>
<dbReference type="InterPro" id="IPR025733">
    <property type="entry name" value="PAPs_C"/>
</dbReference>
<evidence type="ECO:0000259" key="14">
    <source>
        <dbReference type="Pfam" id="PF16656"/>
    </source>
</evidence>
<dbReference type="EC" id="3.1.3.2" evidence="11"/>
<comment type="catalytic activity">
    <reaction evidence="1 11">
        <text>a phosphate monoester + H2O = an alcohol + phosphate</text>
        <dbReference type="Rhea" id="RHEA:15017"/>
        <dbReference type="ChEBI" id="CHEBI:15377"/>
        <dbReference type="ChEBI" id="CHEBI:30879"/>
        <dbReference type="ChEBI" id="CHEBI:43474"/>
        <dbReference type="ChEBI" id="CHEBI:67140"/>
        <dbReference type="EC" id="3.1.3.2"/>
    </reaction>
</comment>
<dbReference type="EMBL" id="QGKX02001521">
    <property type="protein sequence ID" value="KAF3514422.1"/>
    <property type="molecule type" value="Genomic_DNA"/>
</dbReference>
<dbReference type="GO" id="GO:0046872">
    <property type="term" value="F:metal ion binding"/>
    <property type="evidence" value="ECO:0007669"/>
    <property type="project" value="UniProtKB-KW"/>
</dbReference>
<gene>
    <name evidence="15" type="ORF">F2Q69_00008913</name>
</gene>
<evidence type="ECO:0000256" key="8">
    <source>
        <dbReference type="ARBA" id="ARBA00022833"/>
    </source>
</evidence>
<evidence type="ECO:0000256" key="1">
    <source>
        <dbReference type="ARBA" id="ARBA00000032"/>
    </source>
</evidence>
<feature type="domain" description="Calcineurin-like phosphoesterase" evidence="12">
    <location>
        <begin position="124"/>
        <end position="273"/>
    </location>
</feature>